<dbReference type="PANTHER" id="PTHR13038">
    <property type="entry name" value="APG9 AUTOPHAGY 9"/>
    <property type="match status" value="1"/>
</dbReference>
<dbReference type="GO" id="GO:0032258">
    <property type="term" value="P:cytoplasm to vacuole targeting by the Cvt pathway"/>
    <property type="evidence" value="ECO:0007669"/>
    <property type="project" value="EnsemblFungi"/>
</dbReference>
<comment type="catalytic activity">
    <reaction evidence="19">
        <text>a 1,2-diacyl-sn-glycero-3-phosphocholine(in) = a 1,2-diacyl-sn-glycero-3-phosphocholine(out)</text>
        <dbReference type="Rhea" id="RHEA:38571"/>
        <dbReference type="ChEBI" id="CHEBI:57643"/>
    </reaction>
</comment>
<feature type="compositionally biased region" description="Polar residues" evidence="21">
    <location>
        <begin position="163"/>
        <end position="180"/>
    </location>
</feature>
<dbReference type="GO" id="GO:0000423">
    <property type="term" value="P:mitophagy"/>
    <property type="evidence" value="ECO:0007669"/>
    <property type="project" value="EnsemblFungi"/>
</dbReference>
<protein>
    <recommendedName>
        <fullName evidence="6 20">Autophagy-related protein 9</fullName>
    </recommendedName>
</protein>
<feature type="transmembrane region" description="Helical" evidence="20">
    <location>
        <begin position="499"/>
        <end position="523"/>
    </location>
</feature>
<evidence type="ECO:0000256" key="21">
    <source>
        <dbReference type="SAM" id="MobiDB-lite"/>
    </source>
</evidence>
<feature type="transmembrane region" description="Helical" evidence="20">
    <location>
        <begin position="584"/>
        <end position="606"/>
    </location>
</feature>
<dbReference type="GO" id="GO:0030659">
    <property type="term" value="C:cytoplasmic vesicle membrane"/>
    <property type="evidence" value="ECO:0007669"/>
    <property type="project" value="UniProtKB-SubCell"/>
</dbReference>
<evidence type="ECO:0000256" key="19">
    <source>
        <dbReference type="ARBA" id="ARBA00024631"/>
    </source>
</evidence>
<dbReference type="GO" id="GO:0005789">
    <property type="term" value="C:endoplasmic reticulum membrane"/>
    <property type="evidence" value="ECO:0007669"/>
    <property type="project" value="UniProtKB-SubCell"/>
</dbReference>
<dbReference type="GO" id="GO:0005776">
    <property type="term" value="C:autophagosome"/>
    <property type="evidence" value="ECO:0007669"/>
    <property type="project" value="TreeGrafter"/>
</dbReference>
<evidence type="ECO:0000256" key="4">
    <source>
        <dbReference type="ARBA" id="ARBA00004653"/>
    </source>
</evidence>
<keyword evidence="14 20" id="KW-0472">Membrane</keyword>
<feature type="transmembrane region" description="Helical" evidence="20">
    <location>
        <begin position="622"/>
        <end position="640"/>
    </location>
</feature>
<evidence type="ECO:0000313" key="22">
    <source>
        <dbReference type="EMBL" id="SCU92063.1"/>
    </source>
</evidence>
<feature type="transmembrane region" description="Helical" evidence="20">
    <location>
        <begin position="688"/>
        <end position="709"/>
    </location>
</feature>
<comment type="caution">
    <text evidence="20">Lacks conserved residue(s) required for the propagation of feature annotation.</text>
</comment>
<evidence type="ECO:0000256" key="1">
    <source>
        <dbReference type="ARBA" id="ARBA00004439"/>
    </source>
</evidence>
<evidence type="ECO:0000256" key="13">
    <source>
        <dbReference type="ARBA" id="ARBA00023055"/>
    </source>
</evidence>
<feature type="region of interest" description="Disordered" evidence="21">
    <location>
        <begin position="1"/>
        <end position="184"/>
    </location>
</feature>
<comment type="function">
    <text evidence="20">Phospholipid scramblase involved in autophagy. Cycles between the preautophagosomal structure/phagophore assembly site (PAS) and the cytoplasmic vesicle pool and supplies membrane for the growing autophagosome. Lipid scramblase activity plays a key role in preautophagosomal structure/phagophore assembly by distributing the phospholipids that arrive through ATG2 from the cytoplasmic to the luminal leaflet of the bilayer, thereby driving autophagosomal membrane expansion.</text>
</comment>
<evidence type="ECO:0000256" key="6">
    <source>
        <dbReference type="ARBA" id="ARBA00018074"/>
    </source>
</evidence>
<keyword evidence="11 20" id="KW-0072">Autophagy</keyword>
<evidence type="ECO:0000256" key="17">
    <source>
        <dbReference type="ARBA" id="ARBA00024615"/>
    </source>
</evidence>
<dbReference type="GO" id="GO:0034045">
    <property type="term" value="C:phagophore assembly site membrane"/>
    <property type="evidence" value="ECO:0007669"/>
    <property type="project" value="UniProtKB-SubCell"/>
</dbReference>
<evidence type="ECO:0000256" key="10">
    <source>
        <dbReference type="ARBA" id="ARBA00022989"/>
    </source>
</evidence>
<keyword evidence="15" id="KW-0968">Cytoplasmic vesicle</keyword>
<gene>
    <name evidence="22" type="ORF">LADA_0F14048G</name>
</gene>
<dbReference type="PANTHER" id="PTHR13038:SF10">
    <property type="entry name" value="AUTOPHAGY-RELATED PROTEIN 9"/>
    <property type="match status" value="1"/>
</dbReference>
<evidence type="ECO:0000256" key="8">
    <source>
        <dbReference type="ARBA" id="ARBA00022692"/>
    </source>
</evidence>
<keyword evidence="12" id="KW-0333">Golgi apparatus</keyword>
<sequence length="937" mass="107031">MDSSGSKYNGGERNTFLSRVFGPHSTVGNSMGNTEMTQISQVSERSSLHNDDLRIIESDQGSSSDEDVDSEHYHGRIRPFDGIESVVLDPDSDLEESSNHSSSIASIPKVGQGGESDDSEFQESSVAGGEGNVDDSSQHKNGPNSPPLSNQYLQTKKLGGEPRNSNQRSPEIHGSSSNDRMFSKAFPNGRRTFLKFNENRAADQEESFLFRKGSVWDEESQGRHKGQPKAPGLFHNFANIKQTPKNRLSTLSPRERALWKWANVENLDIFLQEVYDYYLGNGFYCICIEKALNIATLLFVVFISTYLGCCIDFSKLPTSHKLSEVQIDKCYSTQITGTTKALLWGFYIFVSLKLVQLYFDIKALRDIHQFYTYLLGISDKELQTIAWQNVIRQIMLLKDQNAVTANVVEVKAKNRIDAHDVANRIMRKENYLIALFNNDVLDLSLPIPLYRTSTLTKTLEWNLNLCIIGFAFNESGYLKQSFLKTSQRSYLEEELRKRFMLAGFLNIILSPFLVAYFVLLYFFRYFNEYKTSPSAISSRQYTPIAEWKFREYNELYHLFQKRLGLSVEAANQYIDQFPKEKTNLIMKFVAFISGSFVAVLGLLAIFDPENFLNFELTSERSVLFYISIFGTIWAVCRNSVSGEYKVFDPEATLKEVVECLHFDPKDWRDRYHTEEVKNEFCKLFNLRIILLFRELASLIMTPFILWFSLPRSSGKIIDFMRDVSVYVDGLGYVCKFATFDIPNDAHDQLPKRRVSHRATRVEQDEDVSGTSNIEETSESDSEMSDKSVDKMVRSYMYFLDSYQNNDNAVGKHQLPKNYHAGKVAGQSTWLNTNYSWKRQFQPGQRPENVRLGFGDDAHPVSMEQNTSTNDQLKSRSKGQRSQRKKLRHNIDSTLGESFINSIPVGDYAAFEGADETTGKSGVLGLLNQYYKKSDVGR</sequence>
<evidence type="ECO:0000256" key="5">
    <source>
        <dbReference type="ARBA" id="ARBA00006185"/>
    </source>
</evidence>
<keyword evidence="9" id="KW-0256">Endoplasmic reticulum</keyword>
<dbReference type="GO" id="GO:0017128">
    <property type="term" value="F:phospholipid scramblase activity"/>
    <property type="evidence" value="ECO:0007669"/>
    <property type="project" value="EnsemblFungi"/>
</dbReference>
<evidence type="ECO:0000256" key="15">
    <source>
        <dbReference type="ARBA" id="ARBA00023329"/>
    </source>
</evidence>
<evidence type="ECO:0000256" key="11">
    <source>
        <dbReference type="ARBA" id="ARBA00023006"/>
    </source>
</evidence>
<comment type="catalytic activity">
    <reaction evidence="17">
        <text>a 1,2-diacyl-sn-glycero-3-phosphoethanolamine(in) = a 1,2-diacyl-sn-glycero-3-phosphoethanolamine(out)</text>
        <dbReference type="Rhea" id="RHEA:38895"/>
        <dbReference type="ChEBI" id="CHEBI:64612"/>
    </reaction>
</comment>
<dbReference type="Proteomes" id="UP000190274">
    <property type="component" value="Chromosome F"/>
</dbReference>
<dbReference type="GO" id="GO:0034497">
    <property type="term" value="P:protein localization to phagophore assembly site"/>
    <property type="evidence" value="ECO:0007669"/>
    <property type="project" value="EnsemblFungi"/>
</dbReference>
<dbReference type="STRING" id="1266660.A0A1G4JMZ9"/>
<evidence type="ECO:0000256" key="18">
    <source>
        <dbReference type="ARBA" id="ARBA00024621"/>
    </source>
</evidence>
<dbReference type="OrthoDB" id="2020634at2759"/>
<dbReference type="Pfam" id="PF04109">
    <property type="entry name" value="ATG9"/>
    <property type="match status" value="1"/>
</dbReference>
<evidence type="ECO:0000256" key="20">
    <source>
        <dbReference type="RuleBase" id="RU364027"/>
    </source>
</evidence>
<feature type="region of interest" description="Disordered" evidence="21">
    <location>
        <begin position="840"/>
        <end position="889"/>
    </location>
</feature>
<dbReference type="GO" id="GO:0061709">
    <property type="term" value="P:reticulophagy"/>
    <property type="evidence" value="ECO:0007669"/>
    <property type="project" value="EnsemblFungi"/>
</dbReference>
<comment type="similarity">
    <text evidence="5 20">Belongs to the ATG9 family.</text>
</comment>
<reference evidence="22 23" key="1">
    <citation type="submission" date="2016-03" db="EMBL/GenBank/DDBJ databases">
        <authorList>
            <person name="Devillers H."/>
        </authorList>
    </citation>
    <scope>NUCLEOTIDE SEQUENCE [LARGE SCALE GENOMIC DNA]</scope>
    <source>
        <strain evidence="22">CBS 10888</strain>
    </source>
</reference>
<dbReference type="AlphaFoldDB" id="A0A1G4JMZ9"/>
<evidence type="ECO:0000256" key="3">
    <source>
        <dbReference type="ARBA" id="ARBA00004511"/>
    </source>
</evidence>
<accession>A0A1G4JMZ9</accession>
<evidence type="ECO:0000256" key="7">
    <source>
        <dbReference type="ARBA" id="ARBA00022448"/>
    </source>
</evidence>
<dbReference type="GO" id="GO:0000139">
    <property type="term" value="C:Golgi membrane"/>
    <property type="evidence" value="ECO:0007669"/>
    <property type="project" value="UniProtKB-SubCell"/>
</dbReference>
<evidence type="ECO:0000256" key="16">
    <source>
        <dbReference type="ARBA" id="ARBA00024479"/>
    </source>
</evidence>
<evidence type="ECO:0000256" key="2">
    <source>
        <dbReference type="ARBA" id="ARBA00004477"/>
    </source>
</evidence>
<keyword evidence="23" id="KW-1185">Reference proteome</keyword>
<feature type="compositionally biased region" description="Basic and acidic residues" evidence="21">
    <location>
        <begin position="46"/>
        <end position="57"/>
    </location>
</feature>
<evidence type="ECO:0000256" key="12">
    <source>
        <dbReference type="ARBA" id="ARBA00023034"/>
    </source>
</evidence>
<keyword evidence="13 20" id="KW-0445">Lipid transport</keyword>
<dbReference type="InterPro" id="IPR007241">
    <property type="entry name" value="Autophagy-rel_prot_9"/>
</dbReference>
<keyword evidence="8 20" id="KW-0812">Transmembrane</keyword>
<feature type="compositionally biased region" description="Polar residues" evidence="21">
    <location>
        <begin position="139"/>
        <end position="154"/>
    </location>
</feature>
<comment type="subcellular location">
    <subcellularLocation>
        <location evidence="1">Cytoplasmic vesicle membrane</location>
        <topology evidence="1">Multi-pass membrane protein</topology>
    </subcellularLocation>
    <subcellularLocation>
        <location evidence="2">Endoplasmic reticulum membrane</location>
        <topology evidence="2">Multi-pass membrane protein</topology>
    </subcellularLocation>
    <subcellularLocation>
        <location evidence="4">Golgi apparatus membrane</location>
        <topology evidence="4">Multi-pass membrane protein</topology>
    </subcellularLocation>
    <subcellularLocation>
        <location evidence="3 20">Preautophagosomal structure membrane</location>
        <topology evidence="3 20">Multi-pass membrane protein</topology>
    </subcellularLocation>
</comment>
<dbReference type="GO" id="GO:0005739">
    <property type="term" value="C:mitochondrion"/>
    <property type="evidence" value="ECO:0007669"/>
    <property type="project" value="EnsemblFungi"/>
</dbReference>
<dbReference type="GO" id="GO:0034727">
    <property type="term" value="P:piecemeal microautophagy of the nucleus"/>
    <property type="evidence" value="ECO:0007669"/>
    <property type="project" value="EnsemblFungi"/>
</dbReference>
<feature type="region of interest" description="Disordered" evidence="21">
    <location>
        <begin position="750"/>
        <end position="785"/>
    </location>
</feature>
<comment type="catalytic activity">
    <reaction evidence="18">
        <text>a 1,2-diacyl-sn-glycero-3-phospho-(1D-myo-inositol-3-phosphate)(in) = a 1,2-diacyl-sn-glycero-3-phospho-(1D-myo-inositol-3-phosphate)(out)</text>
        <dbReference type="Rhea" id="RHEA:67920"/>
        <dbReference type="ChEBI" id="CHEBI:58088"/>
    </reaction>
</comment>
<name>A0A1G4JMZ9_9SACH</name>
<evidence type="ECO:0000313" key="23">
    <source>
        <dbReference type="Proteomes" id="UP000190274"/>
    </source>
</evidence>
<comment type="catalytic activity">
    <reaction evidence="16">
        <text>a 1,2-diacyl-sn-glycero-3-phospho-L-serine(in) = a 1,2-diacyl-sn-glycero-3-phospho-L-serine(out)</text>
        <dbReference type="Rhea" id="RHEA:38663"/>
        <dbReference type="ChEBI" id="CHEBI:57262"/>
    </reaction>
</comment>
<evidence type="ECO:0000256" key="14">
    <source>
        <dbReference type="ARBA" id="ARBA00023136"/>
    </source>
</evidence>
<dbReference type="EMBL" id="LT598458">
    <property type="protein sequence ID" value="SCU92063.1"/>
    <property type="molecule type" value="Genomic_DNA"/>
</dbReference>
<feature type="compositionally biased region" description="Basic and acidic residues" evidence="21">
    <location>
        <begin position="70"/>
        <end position="81"/>
    </location>
</feature>
<dbReference type="GO" id="GO:0061908">
    <property type="term" value="C:phagophore"/>
    <property type="evidence" value="ECO:0007669"/>
    <property type="project" value="EnsemblFungi"/>
</dbReference>
<proteinExistence type="inferred from homology"/>
<feature type="compositionally biased region" description="Polar residues" evidence="21">
    <location>
        <begin position="862"/>
        <end position="871"/>
    </location>
</feature>
<keyword evidence="10 20" id="KW-1133">Transmembrane helix</keyword>
<feature type="compositionally biased region" description="Polar residues" evidence="21">
    <location>
        <begin position="26"/>
        <end position="45"/>
    </location>
</feature>
<feature type="compositionally biased region" description="Basic residues" evidence="21">
    <location>
        <begin position="874"/>
        <end position="887"/>
    </location>
</feature>
<organism evidence="22 23">
    <name type="scientific">Lachancea dasiensis</name>
    <dbReference type="NCBI Taxonomy" id="1072105"/>
    <lineage>
        <taxon>Eukaryota</taxon>
        <taxon>Fungi</taxon>
        <taxon>Dikarya</taxon>
        <taxon>Ascomycota</taxon>
        <taxon>Saccharomycotina</taxon>
        <taxon>Saccharomycetes</taxon>
        <taxon>Saccharomycetales</taxon>
        <taxon>Saccharomycetaceae</taxon>
        <taxon>Lachancea</taxon>
    </lineage>
</organism>
<keyword evidence="7 20" id="KW-0813">Transport</keyword>
<evidence type="ECO:0000256" key="9">
    <source>
        <dbReference type="ARBA" id="ARBA00022824"/>
    </source>
</evidence>